<evidence type="ECO:0000313" key="2">
    <source>
        <dbReference type="EMBL" id="GGN46311.1"/>
    </source>
</evidence>
<keyword evidence="1" id="KW-0472">Membrane</keyword>
<dbReference type="EMBL" id="BMLK01000005">
    <property type="protein sequence ID" value="GGN46311.1"/>
    <property type="molecule type" value="Genomic_DNA"/>
</dbReference>
<keyword evidence="3" id="KW-1185">Reference proteome</keyword>
<organism evidence="2 3">
    <name type="scientific">Novosphingobium indicum</name>
    <dbReference type="NCBI Taxonomy" id="462949"/>
    <lineage>
        <taxon>Bacteria</taxon>
        <taxon>Pseudomonadati</taxon>
        <taxon>Pseudomonadota</taxon>
        <taxon>Alphaproteobacteria</taxon>
        <taxon>Sphingomonadales</taxon>
        <taxon>Sphingomonadaceae</taxon>
        <taxon>Novosphingobium</taxon>
    </lineage>
</organism>
<dbReference type="PROSITE" id="PS51257">
    <property type="entry name" value="PROKAR_LIPOPROTEIN"/>
    <property type="match status" value="1"/>
</dbReference>
<accession>A0ABQ2JIR7</accession>
<evidence type="ECO:0000256" key="1">
    <source>
        <dbReference type="SAM" id="Phobius"/>
    </source>
</evidence>
<evidence type="ECO:0000313" key="3">
    <source>
        <dbReference type="Proteomes" id="UP000605099"/>
    </source>
</evidence>
<sequence length="82" mass="8744">MSTIRTMKISMAWVSIAWTACYLAFGLIPGLGPVAMPYVLHMNVPMENIFTVGNFTGGLIVWNLVVAAGVALAGFLSNIIKA</sequence>
<dbReference type="Proteomes" id="UP000605099">
    <property type="component" value="Unassembled WGS sequence"/>
</dbReference>
<feature type="transmembrane region" description="Helical" evidence="1">
    <location>
        <begin position="12"/>
        <end position="40"/>
    </location>
</feature>
<dbReference type="RefSeq" id="WP_188818882.1">
    <property type="nucleotide sequence ID" value="NZ_BMLK01000005.1"/>
</dbReference>
<keyword evidence="1" id="KW-1133">Transmembrane helix</keyword>
<reference evidence="3" key="1">
    <citation type="journal article" date="2019" name="Int. J. Syst. Evol. Microbiol.">
        <title>The Global Catalogue of Microorganisms (GCM) 10K type strain sequencing project: providing services to taxonomists for standard genome sequencing and annotation.</title>
        <authorList>
            <consortium name="The Broad Institute Genomics Platform"/>
            <consortium name="The Broad Institute Genome Sequencing Center for Infectious Disease"/>
            <person name="Wu L."/>
            <person name="Ma J."/>
        </authorList>
    </citation>
    <scope>NUCLEOTIDE SEQUENCE [LARGE SCALE GENOMIC DNA]</scope>
    <source>
        <strain evidence="3">CGMCC 1.6784</strain>
    </source>
</reference>
<gene>
    <name evidence="2" type="ORF">GCM10011349_13360</name>
</gene>
<name>A0ABQ2JIR7_9SPHN</name>
<feature type="transmembrane region" description="Helical" evidence="1">
    <location>
        <begin position="60"/>
        <end position="80"/>
    </location>
</feature>
<keyword evidence="1" id="KW-0812">Transmembrane</keyword>
<evidence type="ECO:0008006" key="4">
    <source>
        <dbReference type="Google" id="ProtNLM"/>
    </source>
</evidence>
<proteinExistence type="predicted"/>
<protein>
    <recommendedName>
        <fullName evidence="4">DUF4386 domain-containing protein</fullName>
    </recommendedName>
</protein>
<comment type="caution">
    <text evidence="2">The sequence shown here is derived from an EMBL/GenBank/DDBJ whole genome shotgun (WGS) entry which is preliminary data.</text>
</comment>